<evidence type="ECO:0000313" key="8">
    <source>
        <dbReference type="Proteomes" id="UP000649617"/>
    </source>
</evidence>
<evidence type="ECO:0000256" key="4">
    <source>
        <dbReference type="ARBA" id="ARBA00023152"/>
    </source>
</evidence>
<feature type="signal peptide" evidence="6">
    <location>
        <begin position="1"/>
        <end position="20"/>
    </location>
</feature>
<organism evidence="7 8">
    <name type="scientific">Symbiodinium pilosum</name>
    <name type="common">Dinoflagellate</name>
    <dbReference type="NCBI Taxonomy" id="2952"/>
    <lineage>
        <taxon>Eukaryota</taxon>
        <taxon>Sar</taxon>
        <taxon>Alveolata</taxon>
        <taxon>Dinophyceae</taxon>
        <taxon>Suessiales</taxon>
        <taxon>Symbiodiniaceae</taxon>
        <taxon>Symbiodinium</taxon>
    </lineage>
</organism>
<dbReference type="EMBL" id="CAJNIZ010031393">
    <property type="protein sequence ID" value="CAE7530238.1"/>
    <property type="molecule type" value="Genomic_DNA"/>
</dbReference>
<evidence type="ECO:0000256" key="2">
    <source>
        <dbReference type="ARBA" id="ARBA00010387"/>
    </source>
</evidence>
<protein>
    <recommendedName>
        <fullName evidence="3">fructose-bisphosphate aldolase</fullName>
        <ecNumber evidence="3">4.1.2.13</ecNumber>
    </recommendedName>
</protein>
<accession>A0A812TP70</accession>
<comment type="similarity">
    <text evidence="2">Belongs to the class I fructose-bisphosphate aldolase family.</text>
</comment>
<proteinExistence type="inferred from homology"/>
<comment type="pathway">
    <text evidence="1">Carbohydrate degradation; glycolysis; D-glyceraldehyde 3-phosphate and glycerone phosphate from D-glucose: step 4/4.</text>
</comment>
<evidence type="ECO:0000313" key="7">
    <source>
        <dbReference type="EMBL" id="CAE7530238.1"/>
    </source>
</evidence>
<feature type="non-terminal residue" evidence="7">
    <location>
        <position position="1"/>
    </location>
</feature>
<reference evidence="7" key="1">
    <citation type="submission" date="2021-02" db="EMBL/GenBank/DDBJ databases">
        <authorList>
            <person name="Dougan E. K."/>
            <person name="Rhodes N."/>
            <person name="Thang M."/>
            <person name="Chan C."/>
        </authorList>
    </citation>
    <scope>NUCLEOTIDE SEQUENCE</scope>
</reference>
<dbReference type="Proteomes" id="UP000649617">
    <property type="component" value="Unassembled WGS sequence"/>
</dbReference>
<dbReference type="GO" id="GO:0004332">
    <property type="term" value="F:fructose-bisphosphate aldolase activity"/>
    <property type="evidence" value="ECO:0007669"/>
    <property type="project" value="UniProtKB-EC"/>
</dbReference>
<dbReference type="Gene3D" id="3.20.20.70">
    <property type="entry name" value="Aldolase class I"/>
    <property type="match status" value="1"/>
</dbReference>
<dbReference type="SUPFAM" id="SSF51569">
    <property type="entry name" value="Aldolase"/>
    <property type="match status" value="1"/>
</dbReference>
<comment type="caution">
    <text evidence="7">The sequence shown here is derived from an EMBL/GenBank/DDBJ whole genome shotgun (WGS) entry which is preliminary data.</text>
</comment>
<dbReference type="PANTHER" id="PTHR11627">
    <property type="entry name" value="FRUCTOSE-BISPHOSPHATE ALDOLASE"/>
    <property type="match status" value="1"/>
</dbReference>
<dbReference type="UniPathway" id="UPA00109">
    <property type="reaction ID" value="UER00183"/>
</dbReference>
<dbReference type="Pfam" id="PF00274">
    <property type="entry name" value="Glycolytic"/>
    <property type="match status" value="2"/>
</dbReference>
<evidence type="ECO:0000256" key="3">
    <source>
        <dbReference type="ARBA" id="ARBA00013068"/>
    </source>
</evidence>
<dbReference type="AlphaFoldDB" id="A0A812TP70"/>
<name>A0A812TP70_SYMPI</name>
<keyword evidence="4" id="KW-0324">Glycolysis</keyword>
<gene>
    <name evidence="7" type="primary">ALDO2</name>
    <name evidence="7" type="ORF">SPIL2461_LOCUS13963</name>
</gene>
<sequence length="222" mass="24253">MFKLILVLTQLFALRHRGKGFLAADESAGPWLRARHAEAAKIPDVAENRAEYRSMCFATPGLSEHIGGVILHWETLFQQDAQGKAIVDIIKDNGMIPGIKVDKGYNKKLGFAGDFLNFPFGCAAKKRGKGIWGTPVGPLGHPEVATVGLDDLQQRCHQAVAYEQGARFAKWRNVLQLDPAKQMPTELAIADCVHTLARYASISQSEGLVPIVEPEIVPNGNT</sequence>
<evidence type="ECO:0000256" key="5">
    <source>
        <dbReference type="ARBA" id="ARBA00023239"/>
    </source>
</evidence>
<keyword evidence="8" id="KW-1185">Reference proteome</keyword>
<dbReference type="GO" id="GO:0006096">
    <property type="term" value="P:glycolytic process"/>
    <property type="evidence" value="ECO:0007669"/>
    <property type="project" value="UniProtKB-UniPathway"/>
</dbReference>
<dbReference type="EC" id="4.1.2.13" evidence="3"/>
<feature type="chain" id="PRO_5032796031" description="fructose-bisphosphate aldolase" evidence="6">
    <location>
        <begin position="21"/>
        <end position="222"/>
    </location>
</feature>
<evidence type="ECO:0000256" key="1">
    <source>
        <dbReference type="ARBA" id="ARBA00004714"/>
    </source>
</evidence>
<keyword evidence="6" id="KW-0732">Signal</keyword>
<evidence type="ECO:0000256" key="6">
    <source>
        <dbReference type="SAM" id="SignalP"/>
    </source>
</evidence>
<keyword evidence="5" id="KW-0456">Lyase</keyword>
<dbReference type="InterPro" id="IPR000741">
    <property type="entry name" value="FBA_I"/>
</dbReference>
<dbReference type="InterPro" id="IPR013785">
    <property type="entry name" value="Aldolase_TIM"/>
</dbReference>